<evidence type="ECO:0000256" key="1">
    <source>
        <dbReference type="SAM" id="MobiDB-lite"/>
    </source>
</evidence>
<feature type="region of interest" description="Disordered" evidence="1">
    <location>
        <begin position="209"/>
        <end position="260"/>
    </location>
</feature>
<organism evidence="2 3">
    <name type="scientific">Dulcicalothrix desertica PCC 7102</name>
    <dbReference type="NCBI Taxonomy" id="232991"/>
    <lineage>
        <taxon>Bacteria</taxon>
        <taxon>Bacillati</taxon>
        <taxon>Cyanobacteriota</taxon>
        <taxon>Cyanophyceae</taxon>
        <taxon>Nostocales</taxon>
        <taxon>Calotrichaceae</taxon>
        <taxon>Dulcicalothrix</taxon>
    </lineage>
</organism>
<keyword evidence="3" id="KW-1185">Reference proteome</keyword>
<dbReference type="AlphaFoldDB" id="A0A3S1BYJ4"/>
<dbReference type="EMBL" id="RSCL01000034">
    <property type="protein sequence ID" value="RUS97020.1"/>
    <property type="molecule type" value="Genomic_DNA"/>
</dbReference>
<sequence>MTTNTYTPVCLDIIDTLNGTTATILEFAKALATDQKYLSRADFSKLVQSLGWSKDVVKKYINIGIAFFDIEISRLINIEATTLFKITSNKRFAAVVDGIKSAFGLITQQFVEHLIQSNKKVPVPNQSTPTIWRGENATRRCVIPPIKEDDQFTGTTIQRAMDDEKITAQRFVREAAAYREAYKLGAFELVGDLPPHLVEILGIEYETRARSDEPTPSTTASFDWEAPSNTSNIEESPTILEESRNSQTVEKNEHPNPSPAYSVIEIKSEEKLSYKRELSANDIAELLKECATWSEIEEITSSLDKQTRTESWLQLSREEQTRVLELKRIASIEHIPSNIVEETPIIKVGDTVIWNNCWPHLSSWNPFQVENIEDDYAKLNNLKTPVPVEELSLVSCH</sequence>
<name>A0A3S1BYJ4_9CYAN</name>
<accession>A0A3S1BYJ4</accession>
<dbReference type="Proteomes" id="UP000271624">
    <property type="component" value="Unassembled WGS sequence"/>
</dbReference>
<reference evidence="2" key="2">
    <citation type="journal article" date="2019" name="Genome Biol. Evol.">
        <title>Day and night: Metabolic profiles and evolutionary relationships of six axenic non-marine cyanobacteria.</title>
        <authorList>
            <person name="Will S.E."/>
            <person name="Henke P."/>
            <person name="Boedeker C."/>
            <person name="Huang S."/>
            <person name="Brinkmann H."/>
            <person name="Rohde M."/>
            <person name="Jarek M."/>
            <person name="Friedl T."/>
            <person name="Seufert S."/>
            <person name="Schumacher M."/>
            <person name="Overmann J."/>
            <person name="Neumann-Schaal M."/>
            <person name="Petersen J."/>
        </authorList>
    </citation>
    <scope>NUCLEOTIDE SEQUENCE [LARGE SCALE GENOMIC DNA]</scope>
    <source>
        <strain evidence="2">PCC 7102</strain>
    </source>
</reference>
<proteinExistence type="predicted"/>
<protein>
    <submittedName>
        <fullName evidence="2">Uncharacterized protein</fullName>
    </submittedName>
</protein>
<dbReference type="OrthoDB" id="522353at2"/>
<reference evidence="2" key="1">
    <citation type="submission" date="2018-12" db="EMBL/GenBank/DDBJ databases">
        <authorList>
            <person name="Will S."/>
            <person name="Neumann-Schaal M."/>
            <person name="Henke P."/>
        </authorList>
    </citation>
    <scope>NUCLEOTIDE SEQUENCE</scope>
    <source>
        <strain evidence="2">PCC 7102</strain>
    </source>
</reference>
<dbReference type="RefSeq" id="WP_127086587.1">
    <property type="nucleotide sequence ID" value="NZ_RSCL01000034.1"/>
</dbReference>
<gene>
    <name evidence="2" type="ORF">DSM106972_085700</name>
</gene>
<evidence type="ECO:0000313" key="2">
    <source>
        <dbReference type="EMBL" id="RUS97020.1"/>
    </source>
</evidence>
<comment type="caution">
    <text evidence="2">The sequence shown here is derived from an EMBL/GenBank/DDBJ whole genome shotgun (WGS) entry which is preliminary data.</text>
</comment>
<feature type="compositionally biased region" description="Polar residues" evidence="1">
    <location>
        <begin position="214"/>
        <end position="235"/>
    </location>
</feature>
<evidence type="ECO:0000313" key="3">
    <source>
        <dbReference type="Proteomes" id="UP000271624"/>
    </source>
</evidence>